<keyword evidence="5" id="KW-0406">Ion transport</keyword>
<dbReference type="Proteomes" id="UP000315889">
    <property type="component" value="Unassembled WGS sequence"/>
</dbReference>
<evidence type="ECO:0000256" key="5">
    <source>
        <dbReference type="RuleBase" id="RU004278"/>
    </source>
</evidence>
<reference evidence="6 7" key="1">
    <citation type="submission" date="2019-02" db="EMBL/GenBank/DDBJ databases">
        <title>Prokaryotic population dynamics and viral predation in marine succession experiment using metagenomics: the confinement effect.</title>
        <authorList>
            <person name="Haro-Moreno J.M."/>
            <person name="Rodriguez-Valera F."/>
            <person name="Lopez-Perez M."/>
        </authorList>
    </citation>
    <scope>NUCLEOTIDE SEQUENCE [LARGE SCALE GENOMIC DNA]</scope>
    <source>
        <strain evidence="6">MED-G170</strain>
    </source>
</reference>
<comment type="cofactor">
    <cofactor evidence="5">
        <name>Na(+)</name>
        <dbReference type="ChEBI" id="CHEBI:29101"/>
    </cofactor>
</comment>
<dbReference type="Pfam" id="PF04277">
    <property type="entry name" value="OAD_gamma"/>
    <property type="match status" value="1"/>
</dbReference>
<feature type="transmembrane region" description="Helical" evidence="5">
    <location>
        <begin position="12"/>
        <end position="30"/>
    </location>
</feature>
<comment type="catalytic activity">
    <reaction evidence="5">
        <text>oxaloacetate + 2 Na(+)(in) + H(+) = pyruvate + 2 Na(+)(out) + CO2</text>
        <dbReference type="Rhea" id="RHEA:57724"/>
        <dbReference type="ChEBI" id="CHEBI:15361"/>
        <dbReference type="ChEBI" id="CHEBI:15378"/>
        <dbReference type="ChEBI" id="CHEBI:16452"/>
        <dbReference type="ChEBI" id="CHEBI:16526"/>
        <dbReference type="ChEBI" id="CHEBI:29101"/>
        <dbReference type="EC" id="7.2.4.2"/>
    </reaction>
</comment>
<accession>A0A520MDM2</accession>
<comment type="similarity">
    <text evidence="5">Belongs to the OadG family.</text>
</comment>
<dbReference type="NCBIfam" id="TIGR01195">
    <property type="entry name" value="oadG_fam"/>
    <property type="match status" value="1"/>
</dbReference>
<dbReference type="GO" id="GO:0036376">
    <property type="term" value="P:sodium ion export across plasma membrane"/>
    <property type="evidence" value="ECO:0007669"/>
    <property type="project" value="InterPro"/>
</dbReference>
<evidence type="ECO:0000256" key="1">
    <source>
        <dbReference type="ARBA" id="ARBA00022475"/>
    </source>
</evidence>
<keyword evidence="5" id="KW-0739">Sodium transport</keyword>
<comment type="subcellular location">
    <subcellularLocation>
        <location evidence="5">Cell membrane</location>
        <topology evidence="5">Single-pass membrane protein</topology>
    </subcellularLocation>
</comment>
<organism evidence="6 7">
    <name type="scientific">SAR92 clade bacterium</name>
    <dbReference type="NCBI Taxonomy" id="2315479"/>
    <lineage>
        <taxon>Bacteria</taxon>
        <taxon>Pseudomonadati</taxon>
        <taxon>Pseudomonadota</taxon>
        <taxon>Gammaproteobacteria</taxon>
        <taxon>Cellvibrionales</taxon>
        <taxon>Porticoccaceae</taxon>
        <taxon>SAR92 clade</taxon>
    </lineage>
</organism>
<comment type="function">
    <text evidence="5">Catalyzes the decarboxylation of oxaloacetate coupled to Na(+) translocation.</text>
</comment>
<proteinExistence type="inferred from homology"/>
<dbReference type="EC" id="7.2.4.2" evidence="5"/>
<keyword evidence="2 5" id="KW-0812">Transmembrane</keyword>
<dbReference type="GO" id="GO:0015081">
    <property type="term" value="F:sodium ion transmembrane transporter activity"/>
    <property type="evidence" value="ECO:0007669"/>
    <property type="project" value="InterPro"/>
</dbReference>
<evidence type="ECO:0000256" key="3">
    <source>
        <dbReference type="ARBA" id="ARBA00022989"/>
    </source>
</evidence>
<dbReference type="GO" id="GO:0015451">
    <property type="term" value="F:decarboxylation-driven active transmembrane transporter activity"/>
    <property type="evidence" value="ECO:0007669"/>
    <property type="project" value="UniProtKB-EC"/>
</dbReference>
<evidence type="ECO:0000313" key="7">
    <source>
        <dbReference type="Proteomes" id="UP000315889"/>
    </source>
</evidence>
<name>A0A520MDM2_9GAMM</name>
<gene>
    <name evidence="6" type="ORF">EVB03_08415</name>
</gene>
<dbReference type="AlphaFoldDB" id="A0A520MDM2"/>
<dbReference type="InterPro" id="IPR005899">
    <property type="entry name" value="Na_pump_deCOase"/>
</dbReference>
<comment type="caution">
    <text evidence="6">The sequence shown here is derived from an EMBL/GenBank/DDBJ whole genome shotgun (WGS) entry which is preliminary data.</text>
</comment>
<sequence length="78" mass="8289">MEVTIISQGLDLMLYGMGTVFAFLTLLVGITHAMSASVNKWASADVEAVSDHKSPVITSVDSTIVTAIQAALDQHRGR</sequence>
<keyword evidence="4 5" id="KW-0472">Membrane</keyword>
<keyword evidence="3 5" id="KW-1133">Transmembrane helix</keyword>
<protein>
    <recommendedName>
        <fullName evidence="5">Oxaloacetate decarboxylase gamma chain</fullName>
        <ecNumber evidence="5">7.2.4.2</ecNumber>
    </recommendedName>
</protein>
<dbReference type="EMBL" id="SHBP01000014">
    <property type="protein sequence ID" value="RZO19291.1"/>
    <property type="molecule type" value="Genomic_DNA"/>
</dbReference>
<keyword evidence="5" id="KW-0813">Transport</keyword>
<evidence type="ECO:0000256" key="2">
    <source>
        <dbReference type="ARBA" id="ARBA00022692"/>
    </source>
</evidence>
<keyword evidence="5" id="KW-0915">Sodium</keyword>
<evidence type="ECO:0000256" key="4">
    <source>
        <dbReference type="ARBA" id="ARBA00023136"/>
    </source>
</evidence>
<evidence type="ECO:0000313" key="6">
    <source>
        <dbReference type="EMBL" id="RZO19291.1"/>
    </source>
</evidence>
<keyword evidence="1" id="KW-1003">Cell membrane</keyword>
<dbReference type="GO" id="GO:0005886">
    <property type="term" value="C:plasma membrane"/>
    <property type="evidence" value="ECO:0007669"/>
    <property type="project" value="UniProtKB-SubCell"/>
</dbReference>